<evidence type="ECO:0000313" key="10">
    <source>
        <dbReference type="EMBL" id="RED36222.1"/>
    </source>
</evidence>
<keyword evidence="13" id="KW-1185">Reference proteome</keyword>
<dbReference type="GO" id="GO:0007165">
    <property type="term" value="P:signal transduction"/>
    <property type="evidence" value="ECO:0007669"/>
    <property type="project" value="UniProtKB-KW"/>
</dbReference>
<evidence type="ECO:0000256" key="2">
    <source>
        <dbReference type="ARBA" id="ARBA00022519"/>
    </source>
</evidence>
<evidence type="ECO:0000256" key="4">
    <source>
        <dbReference type="ARBA" id="ARBA00029447"/>
    </source>
</evidence>
<dbReference type="PROSITE" id="PS50885">
    <property type="entry name" value="HAMP"/>
    <property type="match status" value="1"/>
</dbReference>
<feature type="domain" description="Methyl-accepting transducer" evidence="7">
    <location>
        <begin position="390"/>
        <end position="619"/>
    </location>
</feature>
<evidence type="ECO:0000256" key="3">
    <source>
        <dbReference type="ARBA" id="ARBA00023224"/>
    </source>
</evidence>
<dbReference type="CDD" id="cd06225">
    <property type="entry name" value="HAMP"/>
    <property type="match status" value="1"/>
</dbReference>
<accession>A0A336JMR9</accession>
<dbReference type="PROSITE" id="PS50192">
    <property type="entry name" value="T_SNARE"/>
    <property type="match status" value="1"/>
</dbReference>
<name>A0A336JMR9_9BRAD</name>
<organism evidence="11 12">
    <name type="scientific">Rhodopseudomonas pentothenatexigens</name>
    <dbReference type="NCBI Taxonomy" id="999699"/>
    <lineage>
        <taxon>Bacteria</taxon>
        <taxon>Pseudomonadati</taxon>
        <taxon>Pseudomonadota</taxon>
        <taxon>Alphaproteobacteria</taxon>
        <taxon>Hyphomicrobiales</taxon>
        <taxon>Nitrobacteraceae</taxon>
        <taxon>Rhodopseudomonas</taxon>
    </lineage>
</organism>
<dbReference type="EMBL" id="QRDT01000008">
    <property type="protein sequence ID" value="RED36222.1"/>
    <property type="molecule type" value="Genomic_DNA"/>
</dbReference>
<evidence type="ECO:0000259" key="9">
    <source>
        <dbReference type="PROSITE" id="PS50885"/>
    </source>
</evidence>
<dbReference type="OrthoDB" id="1776073at2"/>
<keyword evidence="6" id="KW-0472">Membrane</keyword>
<feature type="domain" description="T-SNARE coiled-coil homology" evidence="8">
    <location>
        <begin position="549"/>
        <end position="611"/>
    </location>
</feature>
<evidence type="ECO:0000259" key="7">
    <source>
        <dbReference type="PROSITE" id="PS50111"/>
    </source>
</evidence>
<evidence type="ECO:0000256" key="5">
    <source>
        <dbReference type="PROSITE-ProRule" id="PRU00284"/>
    </source>
</evidence>
<keyword evidence="6" id="KW-1133">Transmembrane helix</keyword>
<dbReference type="InterPro" id="IPR029150">
    <property type="entry name" value="dCache_3"/>
</dbReference>
<dbReference type="PROSITE" id="PS50111">
    <property type="entry name" value="CHEMOTAXIS_TRANSDUC_2"/>
    <property type="match status" value="1"/>
</dbReference>
<keyword evidence="2" id="KW-1003">Cell membrane</keyword>
<dbReference type="RefSeq" id="WP_114357845.1">
    <property type="nucleotide sequence ID" value="NZ_QRDT01000008.1"/>
</dbReference>
<dbReference type="PANTHER" id="PTHR32089">
    <property type="entry name" value="METHYL-ACCEPTING CHEMOTAXIS PROTEIN MCPB"/>
    <property type="match status" value="1"/>
</dbReference>
<protein>
    <submittedName>
        <fullName evidence="11">Methyl-accepting chemotaxis protein</fullName>
    </submittedName>
</protein>
<dbReference type="GO" id="GO:0005886">
    <property type="term" value="C:plasma membrane"/>
    <property type="evidence" value="ECO:0007669"/>
    <property type="project" value="UniProtKB-SubCell"/>
</dbReference>
<evidence type="ECO:0000256" key="6">
    <source>
        <dbReference type="SAM" id="Phobius"/>
    </source>
</evidence>
<dbReference type="AlphaFoldDB" id="A0A336JMR9"/>
<comment type="subcellular location">
    <subcellularLocation>
        <location evidence="1">Cell inner membrane</location>
        <topology evidence="1">Multi-pass membrane protein</topology>
    </subcellularLocation>
</comment>
<dbReference type="Pfam" id="PF14827">
    <property type="entry name" value="dCache_3"/>
    <property type="match status" value="1"/>
</dbReference>
<feature type="domain" description="HAMP" evidence="9">
    <location>
        <begin position="303"/>
        <end position="356"/>
    </location>
</feature>
<dbReference type="Gene3D" id="1.10.287.950">
    <property type="entry name" value="Methyl-accepting chemotaxis protein"/>
    <property type="match status" value="1"/>
</dbReference>
<dbReference type="Pfam" id="PF00672">
    <property type="entry name" value="HAMP"/>
    <property type="match status" value="1"/>
</dbReference>
<gene>
    <name evidence="10" type="ORF">BJ125_108157</name>
    <name evidence="11" type="ORF">SAMN05892882_108157</name>
</gene>
<feature type="transmembrane region" description="Helical" evidence="6">
    <location>
        <begin position="279"/>
        <end position="302"/>
    </location>
</feature>
<keyword evidence="6" id="KW-0812">Transmembrane</keyword>
<reference evidence="10 13" key="2">
    <citation type="submission" date="2018-07" db="EMBL/GenBank/DDBJ databases">
        <title>Genomic Encyclopedia of Archaeal and Bacterial Type Strains, Phase II (KMG-II): from individual species to whole genera.</title>
        <authorList>
            <person name="Goeker M."/>
        </authorList>
    </citation>
    <scope>NUCLEOTIDE SEQUENCE [LARGE SCALE GENOMIC DNA]</scope>
    <source>
        <strain evidence="10 13">JA575</strain>
    </source>
</reference>
<dbReference type="Proteomes" id="UP000256343">
    <property type="component" value="Unassembled WGS sequence"/>
</dbReference>
<dbReference type="Proteomes" id="UP000252631">
    <property type="component" value="Unassembled WGS sequence"/>
</dbReference>
<dbReference type="SMART" id="SM00283">
    <property type="entry name" value="MA"/>
    <property type="match status" value="1"/>
</dbReference>
<keyword evidence="3 5" id="KW-0807">Transducer</keyword>
<proteinExistence type="inferred from homology"/>
<dbReference type="InterPro" id="IPR029151">
    <property type="entry name" value="Sensor-like_sf"/>
</dbReference>
<dbReference type="SUPFAM" id="SSF103190">
    <property type="entry name" value="Sensory domain-like"/>
    <property type="match status" value="1"/>
</dbReference>
<evidence type="ECO:0000259" key="8">
    <source>
        <dbReference type="PROSITE" id="PS50192"/>
    </source>
</evidence>
<evidence type="ECO:0000313" key="11">
    <source>
        <dbReference type="EMBL" id="SSW90782.1"/>
    </source>
</evidence>
<dbReference type="EMBL" id="UFQQ01000008">
    <property type="protein sequence ID" value="SSW90782.1"/>
    <property type="molecule type" value="Genomic_DNA"/>
</dbReference>
<dbReference type="SUPFAM" id="SSF58104">
    <property type="entry name" value="Methyl-accepting chemotaxis protein (MCP) signaling domain"/>
    <property type="match status" value="1"/>
</dbReference>
<evidence type="ECO:0000313" key="13">
    <source>
        <dbReference type="Proteomes" id="UP000256343"/>
    </source>
</evidence>
<comment type="similarity">
    <text evidence="4">Belongs to the methyl-accepting chemotaxis (MCP) protein family.</text>
</comment>
<keyword evidence="2" id="KW-0997">Cell inner membrane</keyword>
<sequence>MRLRTRITLALIGASVLTAAVLLVGLVHTIDDVIRRADDRELRGHYDAVISRLAQESQQAAAMSAVVASMPVAQAALAKGDREALFKLFEPGFAFLQSQYGVDQFQFHVPPATSFARLHQPKKFGDDLSGFRKTVVDANRRSQPIVGLESGVAGLGVRGVVPVAFEGKHAGTVEFGLSFGKPFFAEIKAERGVDVTLHPRKPDGTVGQPVGTGLSNSFFSPGELQQAATGTIVTRQGSDATGKPLAMMIGPVKDFSGQPVGAIEIAMDNSDYAAASTSAYLLAAVVSVIALVVAAIAGFFIAHGVSGPILALSKVMRALAGGDLTVALPTRKRNDEVGEMAEAVGVFRESMIETERLRGEQAAQAQRQAAQRRHEMHALAEEFEAAVGRIVETVSSAAGELEAAAAGLASTADRSLGIATTVAAASEQASANVHSVATATEQMTASVQEIGRQVHESARIAHEAVSQAETTNAHVGELSRAAAQIENVVELINSIASQTNLLALNATIEAARAGEAGRGFAVVAAEVKALAEQTAKATGEIAQYVGSIQAATGESVGSIATIGQTIDRLSEISATIASAVEQQGVATQEISRNVHQAALGTEQVTANVDEVQRGATDTEHASSKVLASAHSLSEDSNRLKTEVAKFLRQVRAA</sequence>
<dbReference type="InterPro" id="IPR003660">
    <property type="entry name" value="HAMP_dom"/>
</dbReference>
<dbReference type="InterPro" id="IPR000727">
    <property type="entry name" value="T_SNARE_dom"/>
</dbReference>
<dbReference type="SMART" id="SM00304">
    <property type="entry name" value="HAMP"/>
    <property type="match status" value="1"/>
</dbReference>
<reference evidence="11 12" key="1">
    <citation type="submission" date="2017-08" db="EMBL/GenBank/DDBJ databases">
        <authorList>
            <person name="de Groot N.N."/>
        </authorList>
    </citation>
    <scope>NUCLEOTIDE SEQUENCE [LARGE SCALE GENOMIC DNA]</scope>
    <source>
        <strain evidence="11 12">JA575</strain>
    </source>
</reference>
<dbReference type="PANTHER" id="PTHR32089:SF112">
    <property type="entry name" value="LYSOZYME-LIKE PROTEIN-RELATED"/>
    <property type="match status" value="1"/>
</dbReference>
<evidence type="ECO:0000256" key="1">
    <source>
        <dbReference type="ARBA" id="ARBA00004429"/>
    </source>
</evidence>
<dbReference type="Gene3D" id="6.10.340.10">
    <property type="match status" value="1"/>
</dbReference>
<dbReference type="InterPro" id="IPR004089">
    <property type="entry name" value="MCPsignal_dom"/>
</dbReference>
<evidence type="ECO:0000313" key="12">
    <source>
        <dbReference type="Proteomes" id="UP000252631"/>
    </source>
</evidence>
<dbReference type="Pfam" id="PF00015">
    <property type="entry name" value="MCPsignal"/>
    <property type="match status" value="1"/>
</dbReference>